<evidence type="ECO:0000313" key="2">
    <source>
        <dbReference type="EMBL" id="TXS89643.1"/>
    </source>
</evidence>
<name>A0A5C8ZME4_9GAMM</name>
<proteinExistence type="predicted"/>
<feature type="domain" description="Alpha-L-glutamate ligase-related protein ATP-grasp" evidence="1">
    <location>
        <begin position="98"/>
        <end position="371"/>
    </location>
</feature>
<dbReference type="Proteomes" id="UP000321933">
    <property type="component" value="Unassembled WGS sequence"/>
</dbReference>
<reference evidence="2 3" key="1">
    <citation type="submission" date="2019-08" db="EMBL/GenBank/DDBJ databases">
        <title>Parahaliea maris sp. nov., isolated from the surface seawater.</title>
        <authorList>
            <person name="Liu Y."/>
        </authorList>
    </citation>
    <scope>NUCLEOTIDE SEQUENCE [LARGE SCALE GENOMIC DNA]</scope>
    <source>
        <strain evidence="2 3">S2-26</strain>
    </source>
</reference>
<gene>
    <name evidence="2" type="ORF">FVW59_16635</name>
</gene>
<dbReference type="Pfam" id="PF14397">
    <property type="entry name" value="ATPgrasp_ST"/>
    <property type="match status" value="1"/>
</dbReference>
<keyword evidence="3" id="KW-1185">Reference proteome</keyword>
<protein>
    <recommendedName>
        <fullName evidence="1">Alpha-L-glutamate ligase-related protein ATP-grasp domain-containing protein</fullName>
    </recommendedName>
</protein>
<dbReference type="OrthoDB" id="336227at2"/>
<sequence>MTTRRIDGSPGTGLRWWYRFAYAVLQRTRLLSQWLQGLPEHCRQCDPLRSPLTFLARIYGQGRLLREGAISARDYYHLGLHKAGDGAAYTGSWARWQWLEPINPESERARIEDKLWLNRHLAARGIPCTDILAAFGDFDPLGMRQFPVFDEEARHWLQSLVAPVFLKPRFGGKADGIFRCDPQRGELHWRSGDGGDSGAAGAAEQALAALVARGYIAETGVTGHQSLAALNPASLNTIRIFTVYLDGAKILMASLRIGRGDSIVDNVSRGGLSAPIDLASGRLGRAATVDTRGAVQRFPQHPLSGAAIEGSVIPCWTQVMDLVSSAAELLTGADILAWDVAVTDSGPLVIECNSYWESMGIQLAHGAGLKTGLFCDYLRSRKMSTQLGLLHRYSGAARKVRSLP</sequence>
<dbReference type="SUPFAM" id="SSF56059">
    <property type="entry name" value="Glutathione synthetase ATP-binding domain-like"/>
    <property type="match status" value="1"/>
</dbReference>
<evidence type="ECO:0000259" key="1">
    <source>
        <dbReference type="Pfam" id="PF14397"/>
    </source>
</evidence>
<comment type="caution">
    <text evidence="2">The sequence shown here is derived from an EMBL/GenBank/DDBJ whole genome shotgun (WGS) entry which is preliminary data.</text>
</comment>
<organism evidence="2 3">
    <name type="scientific">Parahaliea aestuarii</name>
    <dbReference type="NCBI Taxonomy" id="1852021"/>
    <lineage>
        <taxon>Bacteria</taxon>
        <taxon>Pseudomonadati</taxon>
        <taxon>Pseudomonadota</taxon>
        <taxon>Gammaproteobacteria</taxon>
        <taxon>Cellvibrionales</taxon>
        <taxon>Halieaceae</taxon>
        <taxon>Parahaliea</taxon>
    </lineage>
</organism>
<dbReference type="RefSeq" id="WP_148065501.1">
    <property type="nucleotide sequence ID" value="NZ_VRYZ01000008.1"/>
</dbReference>
<dbReference type="AlphaFoldDB" id="A0A5C8ZME4"/>
<dbReference type="InterPro" id="IPR039523">
    <property type="entry name" value="RimK-rel_E_lig_ATP-grasp"/>
</dbReference>
<dbReference type="EMBL" id="VRYZ01000008">
    <property type="protein sequence ID" value="TXS89643.1"/>
    <property type="molecule type" value="Genomic_DNA"/>
</dbReference>
<accession>A0A5C8ZME4</accession>
<dbReference type="Gene3D" id="3.30.470.20">
    <property type="entry name" value="ATP-grasp fold, B domain"/>
    <property type="match status" value="1"/>
</dbReference>
<evidence type="ECO:0000313" key="3">
    <source>
        <dbReference type="Proteomes" id="UP000321933"/>
    </source>
</evidence>